<dbReference type="Proteomes" id="UP001596163">
    <property type="component" value="Unassembled WGS sequence"/>
</dbReference>
<evidence type="ECO:0000256" key="4">
    <source>
        <dbReference type="ARBA" id="ARBA00023125"/>
    </source>
</evidence>
<dbReference type="InterPro" id="IPR039420">
    <property type="entry name" value="WalR-like"/>
</dbReference>
<keyword evidence="2" id="KW-0902">Two-component regulatory system</keyword>
<dbReference type="PROSITE" id="PS50110">
    <property type="entry name" value="RESPONSE_REGULATORY"/>
    <property type="match status" value="1"/>
</dbReference>
<gene>
    <name evidence="8" type="ORF">ACFPIK_05330</name>
</gene>
<accession>A0ABW0BV20</accession>
<dbReference type="CDD" id="cd00156">
    <property type="entry name" value="REC"/>
    <property type="match status" value="1"/>
</dbReference>
<name>A0ABW0BV20_9BACT</name>
<dbReference type="SUPFAM" id="SSF52172">
    <property type="entry name" value="CheY-like"/>
    <property type="match status" value="1"/>
</dbReference>
<feature type="domain" description="Response regulatory" evidence="7">
    <location>
        <begin position="9"/>
        <end position="126"/>
    </location>
</feature>
<dbReference type="EMBL" id="JBHSKS010000003">
    <property type="protein sequence ID" value="MFC5191180.1"/>
    <property type="molecule type" value="Genomic_DNA"/>
</dbReference>
<keyword evidence="9" id="KW-1185">Reference proteome</keyword>
<dbReference type="SMART" id="SM00448">
    <property type="entry name" value="REC"/>
    <property type="match status" value="1"/>
</dbReference>
<dbReference type="InterPro" id="IPR035965">
    <property type="entry name" value="PAS-like_dom_sf"/>
</dbReference>
<evidence type="ECO:0000259" key="7">
    <source>
        <dbReference type="PROSITE" id="PS50110"/>
    </source>
</evidence>
<dbReference type="InterPro" id="IPR036097">
    <property type="entry name" value="HisK_dim/P_sf"/>
</dbReference>
<evidence type="ECO:0000256" key="3">
    <source>
        <dbReference type="ARBA" id="ARBA00023015"/>
    </source>
</evidence>
<keyword evidence="1 6" id="KW-0597">Phosphoprotein</keyword>
<dbReference type="RefSeq" id="WP_377912991.1">
    <property type="nucleotide sequence ID" value="NZ_JBHSKS010000003.1"/>
</dbReference>
<organism evidence="8 9">
    <name type="scientific">Algoriphagus aquatilis</name>
    <dbReference type="NCBI Taxonomy" id="490186"/>
    <lineage>
        <taxon>Bacteria</taxon>
        <taxon>Pseudomonadati</taxon>
        <taxon>Bacteroidota</taxon>
        <taxon>Cytophagia</taxon>
        <taxon>Cytophagales</taxon>
        <taxon>Cyclobacteriaceae</taxon>
        <taxon>Algoriphagus</taxon>
    </lineage>
</organism>
<keyword evidence="3" id="KW-0805">Transcription regulation</keyword>
<dbReference type="CDD" id="cd00130">
    <property type="entry name" value="PAS"/>
    <property type="match status" value="1"/>
</dbReference>
<evidence type="ECO:0000256" key="6">
    <source>
        <dbReference type="PROSITE-ProRule" id="PRU00169"/>
    </source>
</evidence>
<dbReference type="PANTHER" id="PTHR48111">
    <property type="entry name" value="REGULATOR OF RPOS"/>
    <property type="match status" value="1"/>
</dbReference>
<dbReference type="Gene3D" id="3.30.450.20">
    <property type="entry name" value="PAS domain"/>
    <property type="match status" value="1"/>
</dbReference>
<keyword evidence="4" id="KW-0238">DNA-binding</keyword>
<dbReference type="NCBIfam" id="TIGR00229">
    <property type="entry name" value="sensory_box"/>
    <property type="match status" value="1"/>
</dbReference>
<dbReference type="Gene3D" id="3.40.50.2300">
    <property type="match status" value="1"/>
</dbReference>
<keyword evidence="5" id="KW-0804">Transcription</keyword>
<reference evidence="9" key="1">
    <citation type="journal article" date="2019" name="Int. J. Syst. Evol. Microbiol.">
        <title>The Global Catalogue of Microorganisms (GCM) 10K type strain sequencing project: providing services to taxonomists for standard genome sequencing and annotation.</title>
        <authorList>
            <consortium name="The Broad Institute Genomics Platform"/>
            <consortium name="The Broad Institute Genome Sequencing Center for Infectious Disease"/>
            <person name="Wu L."/>
            <person name="Ma J."/>
        </authorList>
    </citation>
    <scope>NUCLEOTIDE SEQUENCE [LARGE SCALE GENOMIC DNA]</scope>
    <source>
        <strain evidence="9">CGMCC 1.7030</strain>
    </source>
</reference>
<dbReference type="InterPro" id="IPR001789">
    <property type="entry name" value="Sig_transdc_resp-reg_receiver"/>
</dbReference>
<sequence>MNSTIQPYRFLLIEDNFGDFFLIEEYLSEHFKNQDLIHVSTFLEAKSVLDQEKVFDVILLDLSLPDHSGEQLIVEIIQLAGETPVIALTGFTDLEFSVKSLSLGISDYLLKDDISAGLLYKTLIYAIERKKFIEELQKSERKYSNLFHLSPLPMFVCDRSTFDILDVNEAAIGHYGLSKDEFIELGFLDLFVDEPPILQNETLEGKFCDRSSVAKHVKKGGEIFEVELESSMIQYNEVSACLILINDVTEKNQHLATIEKQNAAFLEIAWIQSHVVRAPLARLMGLVNLLIEEEKIQDEESVGFLQLIQKSAEELDQIVREISKKTESITRPEL</sequence>
<comment type="caution">
    <text evidence="8">The sequence shown here is derived from an EMBL/GenBank/DDBJ whole genome shotgun (WGS) entry which is preliminary data.</text>
</comment>
<dbReference type="InterPro" id="IPR000014">
    <property type="entry name" value="PAS"/>
</dbReference>
<protein>
    <submittedName>
        <fullName evidence="8">Response regulator</fullName>
    </submittedName>
</protein>
<evidence type="ECO:0000256" key="1">
    <source>
        <dbReference type="ARBA" id="ARBA00022553"/>
    </source>
</evidence>
<dbReference type="SUPFAM" id="SSF55785">
    <property type="entry name" value="PYP-like sensor domain (PAS domain)"/>
    <property type="match status" value="1"/>
</dbReference>
<evidence type="ECO:0000256" key="5">
    <source>
        <dbReference type="ARBA" id="ARBA00023163"/>
    </source>
</evidence>
<dbReference type="SMART" id="SM00091">
    <property type="entry name" value="PAS"/>
    <property type="match status" value="1"/>
</dbReference>
<evidence type="ECO:0000313" key="8">
    <source>
        <dbReference type="EMBL" id="MFC5191180.1"/>
    </source>
</evidence>
<dbReference type="Gene3D" id="1.10.287.130">
    <property type="match status" value="1"/>
</dbReference>
<dbReference type="InterPro" id="IPR011006">
    <property type="entry name" value="CheY-like_superfamily"/>
</dbReference>
<dbReference type="SUPFAM" id="SSF47384">
    <property type="entry name" value="Homodimeric domain of signal transducing histidine kinase"/>
    <property type="match status" value="1"/>
</dbReference>
<feature type="modified residue" description="4-aspartylphosphate" evidence="6">
    <location>
        <position position="61"/>
    </location>
</feature>
<proteinExistence type="predicted"/>
<dbReference type="PANTHER" id="PTHR48111:SF1">
    <property type="entry name" value="TWO-COMPONENT RESPONSE REGULATOR ORR33"/>
    <property type="match status" value="1"/>
</dbReference>
<dbReference type="Pfam" id="PF13426">
    <property type="entry name" value="PAS_9"/>
    <property type="match status" value="1"/>
</dbReference>
<evidence type="ECO:0000256" key="2">
    <source>
        <dbReference type="ARBA" id="ARBA00023012"/>
    </source>
</evidence>
<dbReference type="Pfam" id="PF00072">
    <property type="entry name" value="Response_reg"/>
    <property type="match status" value="1"/>
</dbReference>
<evidence type="ECO:0000313" key="9">
    <source>
        <dbReference type="Proteomes" id="UP001596163"/>
    </source>
</evidence>